<keyword evidence="3" id="KW-1185">Reference proteome</keyword>
<sequence length="77" mass="9024">MTSPIRAIYRWEGQVWNEAEWQIWIKTAADRVDAIVEWLPAHHSGEVPELIVLPITGGWDRYLDWIIEEMRPADQPA</sequence>
<evidence type="ECO:0008006" key="4">
    <source>
        <dbReference type="Google" id="ProtNLM"/>
    </source>
</evidence>
<dbReference type="PANTHER" id="PTHR23419:SF8">
    <property type="entry name" value="FI09726P"/>
    <property type="match status" value="1"/>
</dbReference>
<evidence type="ECO:0000256" key="1">
    <source>
        <dbReference type="ARBA" id="ARBA00010169"/>
    </source>
</evidence>
<dbReference type="Pfam" id="PF03091">
    <property type="entry name" value="CutA1"/>
    <property type="match status" value="1"/>
</dbReference>
<dbReference type="GO" id="GO:0010038">
    <property type="term" value="P:response to metal ion"/>
    <property type="evidence" value="ECO:0007669"/>
    <property type="project" value="InterPro"/>
</dbReference>
<dbReference type="EMBL" id="AP023355">
    <property type="protein sequence ID" value="BCJ33336.1"/>
    <property type="molecule type" value="Genomic_DNA"/>
</dbReference>
<name>A0A7R7HV99_9ACTN</name>
<dbReference type="GO" id="GO:0005507">
    <property type="term" value="F:copper ion binding"/>
    <property type="evidence" value="ECO:0007669"/>
    <property type="project" value="TreeGrafter"/>
</dbReference>
<gene>
    <name evidence="2" type="ORF">Athai_08390</name>
</gene>
<evidence type="ECO:0000313" key="2">
    <source>
        <dbReference type="EMBL" id="BCJ33336.1"/>
    </source>
</evidence>
<dbReference type="InterPro" id="IPR011322">
    <property type="entry name" value="N-reg_PII-like_a/b"/>
</dbReference>
<dbReference type="InterPro" id="IPR015867">
    <property type="entry name" value="N-reg_PII/ATP_PRibTrfase_C"/>
</dbReference>
<dbReference type="KEGG" id="atl:Athai_08390"/>
<dbReference type="SUPFAM" id="SSF54913">
    <property type="entry name" value="GlnB-like"/>
    <property type="match status" value="1"/>
</dbReference>
<reference evidence="2 3" key="1">
    <citation type="submission" date="2020-08" db="EMBL/GenBank/DDBJ databases">
        <title>Whole genome shotgun sequence of Actinocatenispora thailandica NBRC 105041.</title>
        <authorList>
            <person name="Komaki H."/>
            <person name="Tamura T."/>
        </authorList>
    </citation>
    <scope>NUCLEOTIDE SEQUENCE [LARGE SCALE GENOMIC DNA]</scope>
    <source>
        <strain evidence="2 3">NBRC 105041</strain>
    </source>
</reference>
<dbReference type="AlphaFoldDB" id="A0A7R7HV99"/>
<protein>
    <recommendedName>
        <fullName evidence="4">Divalent-cation tolerance protein CutA</fullName>
    </recommendedName>
</protein>
<dbReference type="InterPro" id="IPR004323">
    <property type="entry name" value="Ion_tolerance_CutA"/>
</dbReference>
<organism evidence="2 3">
    <name type="scientific">Actinocatenispora thailandica</name>
    <dbReference type="NCBI Taxonomy" id="227318"/>
    <lineage>
        <taxon>Bacteria</taxon>
        <taxon>Bacillati</taxon>
        <taxon>Actinomycetota</taxon>
        <taxon>Actinomycetes</taxon>
        <taxon>Micromonosporales</taxon>
        <taxon>Micromonosporaceae</taxon>
        <taxon>Actinocatenispora</taxon>
    </lineage>
</organism>
<comment type="similarity">
    <text evidence="1">Belongs to the CutA family.</text>
</comment>
<dbReference type="PANTHER" id="PTHR23419">
    <property type="entry name" value="DIVALENT CATION TOLERANCE CUTA-RELATED"/>
    <property type="match status" value="1"/>
</dbReference>
<proteinExistence type="inferred from homology"/>
<accession>A0A7R7HV99</accession>
<dbReference type="Gene3D" id="3.30.70.120">
    <property type="match status" value="1"/>
</dbReference>
<evidence type="ECO:0000313" key="3">
    <source>
        <dbReference type="Proteomes" id="UP000611640"/>
    </source>
</evidence>
<dbReference type="Proteomes" id="UP000611640">
    <property type="component" value="Chromosome"/>
</dbReference>